<dbReference type="Gene3D" id="1.10.3970.10">
    <property type="entry name" value="BSD domain"/>
    <property type="match status" value="1"/>
</dbReference>
<name>A0A7S1YWV0_TRICV</name>
<dbReference type="SUPFAM" id="SSF140383">
    <property type="entry name" value="BSD domain-like"/>
    <property type="match status" value="1"/>
</dbReference>
<feature type="compositionally biased region" description="Acidic residues" evidence="1">
    <location>
        <begin position="105"/>
        <end position="115"/>
    </location>
</feature>
<proteinExistence type="predicted"/>
<feature type="region of interest" description="Disordered" evidence="1">
    <location>
        <begin position="238"/>
        <end position="267"/>
    </location>
</feature>
<feature type="compositionally biased region" description="Polar residues" evidence="1">
    <location>
        <begin position="251"/>
        <end position="266"/>
    </location>
</feature>
<reference evidence="2" key="1">
    <citation type="submission" date="2021-01" db="EMBL/GenBank/DDBJ databases">
        <authorList>
            <person name="Corre E."/>
            <person name="Pelletier E."/>
            <person name="Niang G."/>
            <person name="Scheremetjew M."/>
            <person name="Finn R."/>
            <person name="Kale V."/>
            <person name="Holt S."/>
            <person name="Cochrane G."/>
            <person name="Meng A."/>
            <person name="Brown T."/>
            <person name="Cohen L."/>
        </authorList>
    </citation>
    <scope>NUCLEOTIDE SEQUENCE</scope>
    <source>
        <strain evidence="2">Grunow 1884</strain>
    </source>
</reference>
<accession>A0A7S1YWV0</accession>
<protein>
    <recommendedName>
        <fullName evidence="3">BSD domain-containing protein</fullName>
    </recommendedName>
</protein>
<evidence type="ECO:0000256" key="1">
    <source>
        <dbReference type="SAM" id="MobiDB-lite"/>
    </source>
</evidence>
<evidence type="ECO:0000313" key="2">
    <source>
        <dbReference type="EMBL" id="CAD9321805.1"/>
    </source>
</evidence>
<dbReference type="InterPro" id="IPR035925">
    <property type="entry name" value="BSD_dom_sf"/>
</dbReference>
<feature type="region of interest" description="Disordered" evidence="1">
    <location>
        <begin position="1"/>
        <end position="41"/>
    </location>
</feature>
<evidence type="ECO:0008006" key="3">
    <source>
        <dbReference type="Google" id="ProtNLM"/>
    </source>
</evidence>
<dbReference type="AlphaFoldDB" id="A0A7S1YWV0"/>
<dbReference type="EMBL" id="HBGO01002790">
    <property type="protein sequence ID" value="CAD9321805.1"/>
    <property type="molecule type" value="Transcribed_RNA"/>
</dbReference>
<gene>
    <name evidence="2" type="ORF">OSIN01602_LOCUS1594</name>
</gene>
<feature type="region of interest" description="Disordered" evidence="1">
    <location>
        <begin position="93"/>
        <end position="115"/>
    </location>
</feature>
<organism evidence="2">
    <name type="scientific">Trieres chinensis</name>
    <name type="common">Marine centric diatom</name>
    <name type="synonym">Odontella sinensis</name>
    <dbReference type="NCBI Taxonomy" id="1514140"/>
    <lineage>
        <taxon>Eukaryota</taxon>
        <taxon>Sar</taxon>
        <taxon>Stramenopiles</taxon>
        <taxon>Ochrophyta</taxon>
        <taxon>Bacillariophyta</taxon>
        <taxon>Mediophyceae</taxon>
        <taxon>Biddulphiophycidae</taxon>
        <taxon>Eupodiscales</taxon>
        <taxon>Parodontellaceae</taxon>
        <taxon>Trieres</taxon>
    </lineage>
</organism>
<feature type="compositionally biased region" description="Basic and acidic residues" evidence="1">
    <location>
        <begin position="93"/>
        <end position="104"/>
    </location>
</feature>
<feature type="compositionally biased region" description="Low complexity" evidence="1">
    <location>
        <begin position="23"/>
        <end position="33"/>
    </location>
</feature>
<sequence>MQYEVDNTQDPKDGVDQPQTPMESSTDVSVETGSSGGVGSWLGGGLSDLAGLARTIKNSIPPALDGIAVAIHRSAMNVAAEFSEMEREAEVEARRWREEHGGEREETEGASEEEEISVLPLPWECSSGTDDDESQAGDEELKVKILGLSLEESTFKEPFDAQNSDDSEEMDHYLDNARVHLIRRLLERDENLGRMHAKLSGRSDTKETLFWKNYFHHCDMLRAEHEVGAELIDVPTTCDIDGSSRPPTPTPASGNQNVAQTETSASPPRVLSVGEFVLVDCEDDNLDQLANEMARDSL</sequence>